<dbReference type="Proteomes" id="UP000234845">
    <property type="component" value="Unassembled WGS sequence"/>
</dbReference>
<dbReference type="InterPro" id="IPR009921">
    <property type="entry name" value="YehS-like"/>
</dbReference>
<dbReference type="PANTHER" id="PTHR37805">
    <property type="entry name" value="CYTOPLASMIC PROTEIN-RELATED"/>
    <property type="match status" value="1"/>
</dbReference>
<dbReference type="AlphaFoldDB" id="A0A2N5Y185"/>
<dbReference type="PANTHER" id="PTHR37805:SF1">
    <property type="entry name" value="CYTOPLASMIC PROTEIN"/>
    <property type="match status" value="1"/>
</dbReference>
<dbReference type="EMBL" id="PKLZ01000008">
    <property type="protein sequence ID" value="PLW82157.1"/>
    <property type="molecule type" value="Genomic_DNA"/>
</dbReference>
<comment type="caution">
    <text evidence="1">The sequence shown here is derived from an EMBL/GenBank/DDBJ whole genome shotgun (WGS) entry which is preliminary data.</text>
</comment>
<gene>
    <name evidence="1" type="ORF">CWI75_10215</name>
</gene>
<organism evidence="1 2">
    <name type="scientific">Kineobactrum sediminis</name>
    <dbReference type="NCBI Taxonomy" id="1905677"/>
    <lineage>
        <taxon>Bacteria</taxon>
        <taxon>Pseudomonadati</taxon>
        <taxon>Pseudomonadota</taxon>
        <taxon>Gammaproteobacteria</taxon>
        <taxon>Cellvibrionales</taxon>
        <taxon>Halieaceae</taxon>
        <taxon>Kineobactrum</taxon>
    </lineage>
</organism>
<keyword evidence="2" id="KW-1185">Reference proteome</keyword>
<protein>
    <submittedName>
        <fullName evidence="1">DUF1456 domain-containing protein</fullName>
    </submittedName>
</protein>
<sequence length="170" mass="19763">MTNNDILRRLRYAFDFDDTSMIAVFAEADHQVTREQVCNWLKQEDDSEYAELADRDMALFLNGLINLKRGRREGAQPEPEQQLTNNMIFMKLKIALDLKSEDTLAILKLADCPISRHELTAFFRKPGHKHYRECKDQIMRNFLQGLQLKCRGESEAVTESPWRVPRSTSG</sequence>
<accession>A0A2N5Y185</accession>
<evidence type="ECO:0000313" key="2">
    <source>
        <dbReference type="Proteomes" id="UP000234845"/>
    </source>
</evidence>
<proteinExistence type="predicted"/>
<evidence type="ECO:0000313" key="1">
    <source>
        <dbReference type="EMBL" id="PLW82157.1"/>
    </source>
</evidence>
<dbReference type="OrthoDB" id="9788465at2"/>
<reference evidence="2" key="1">
    <citation type="submission" date="2017-11" db="EMBL/GenBank/DDBJ databases">
        <title>The draft genome sequence of Chromatocurvus sp. F02.</title>
        <authorList>
            <person name="Du Z.-J."/>
            <person name="Chang Y.-Q."/>
        </authorList>
    </citation>
    <scope>NUCLEOTIDE SEQUENCE [LARGE SCALE GENOMIC DNA]</scope>
    <source>
        <strain evidence="2">F02</strain>
    </source>
</reference>
<name>A0A2N5Y185_9GAMM</name>
<dbReference type="RefSeq" id="WP_101521409.1">
    <property type="nucleotide sequence ID" value="NZ_PKLZ01000008.1"/>
</dbReference>
<dbReference type="Pfam" id="PF07308">
    <property type="entry name" value="DUF1456"/>
    <property type="match status" value="2"/>
</dbReference>